<dbReference type="InterPro" id="IPR040221">
    <property type="entry name" value="CDCA7/CDA7L"/>
</dbReference>
<evidence type="ECO:0000313" key="12">
    <source>
        <dbReference type="EMBL" id="KJA27819.1"/>
    </source>
</evidence>
<keyword evidence="8" id="KW-0804">Transcription</keyword>
<evidence type="ECO:0000256" key="6">
    <source>
        <dbReference type="ARBA" id="ARBA00022843"/>
    </source>
</evidence>
<keyword evidence="9" id="KW-0539">Nucleus</keyword>
<protein>
    <recommendedName>
        <fullName evidence="11">Zinc-finger domain-containing protein</fullName>
    </recommendedName>
</protein>
<organism evidence="12 13">
    <name type="scientific">Hypholoma sublateritium (strain FD-334 SS-4)</name>
    <dbReference type="NCBI Taxonomy" id="945553"/>
    <lineage>
        <taxon>Eukaryota</taxon>
        <taxon>Fungi</taxon>
        <taxon>Dikarya</taxon>
        <taxon>Basidiomycota</taxon>
        <taxon>Agaricomycotina</taxon>
        <taxon>Agaricomycetes</taxon>
        <taxon>Agaricomycetidae</taxon>
        <taxon>Agaricales</taxon>
        <taxon>Agaricineae</taxon>
        <taxon>Strophariaceae</taxon>
        <taxon>Hypholoma</taxon>
    </lineage>
</organism>
<dbReference type="GO" id="GO:0006355">
    <property type="term" value="P:regulation of DNA-templated transcription"/>
    <property type="evidence" value="ECO:0007669"/>
    <property type="project" value="InterPro"/>
</dbReference>
<dbReference type="InterPro" id="IPR018866">
    <property type="entry name" value="Znf-4CXXC_R1"/>
</dbReference>
<dbReference type="Pfam" id="PF10497">
    <property type="entry name" value="zf-4CXXC_R1"/>
    <property type="match status" value="1"/>
</dbReference>
<evidence type="ECO:0000256" key="5">
    <source>
        <dbReference type="ARBA" id="ARBA00022553"/>
    </source>
</evidence>
<feature type="region of interest" description="Disordered" evidence="10">
    <location>
        <begin position="593"/>
        <end position="613"/>
    </location>
</feature>
<accession>A0A0D2PA95</accession>
<dbReference type="GO" id="GO:0005737">
    <property type="term" value="C:cytoplasm"/>
    <property type="evidence" value="ECO:0007669"/>
    <property type="project" value="UniProtKB-SubCell"/>
</dbReference>
<dbReference type="STRING" id="945553.A0A0D2PA95"/>
<keyword evidence="7" id="KW-0805">Transcription regulation</keyword>
<evidence type="ECO:0000259" key="11">
    <source>
        <dbReference type="Pfam" id="PF10497"/>
    </source>
</evidence>
<evidence type="ECO:0000256" key="8">
    <source>
        <dbReference type="ARBA" id="ARBA00023163"/>
    </source>
</evidence>
<dbReference type="OrthoDB" id="298344at2759"/>
<sequence length="726" mass="80553">MSSTPKSHPAVQRLNNAYVQVPTSPLISSRNRALSASAHVAPSSKLKENTPLRPSLLAMQQHSSASASLKRKLSEREGPSQILDGVIISTKKSKLSIDASAPLKSRQTEISMLPNNASEEFPNGFVYCHQCNKKRDATGECAVTLHVVAAVKERMCVNKYCKYCLKNRYDEDIDKFMPGKNGATCGFKCPRCRDICNCPRCRKSKGLDAIGYVSSIVKPKPFPSTSLLQGAKSKIQSSKKQKLKADENASARIVKALPVIKWAHLYLSLNQEEVDDRIFIREFFLRFGDFMDPTVAKCHIEELELIGGRGRKQNEDNDGTAWVSDMCIKALVSSVLGVLAKDQETSISKVIKSAVKDLRSAGMNLNKIWAVLSRTRDDISSASSLQAGSSVNTAGREANLTFPDPPPPPVSVMSARRSLRQSDAAVVVTHSTQMIPVLVSLIHSALETAIIREEIDQGTKDARDFGRDARDATRIESERWEQERNSMEVAPKDKNKRTAHKTQITNIENALKIIVPSFSPRFTPLGTDDDGRVYYALFPGVAERESALEYLESAASEKSFKLKKKCPLPSAEERMEMREWSWFVAVWGRDPAPADRRRTAESDSDSDFEADEDPNAEKWWGFWQPDDITQLAQWISIKSGVDDDDSNGAESGSASSKEKATLPPRLAQYKRLATELTEYANLLRWRIRDDKCSLINRLPIASQSIMEGTSSRGKAKLSIGHVTANN</sequence>
<name>A0A0D2PA95_HYPSF</name>
<reference evidence="13" key="1">
    <citation type="submission" date="2014-04" db="EMBL/GenBank/DDBJ databases">
        <title>Evolutionary Origins and Diversification of the Mycorrhizal Mutualists.</title>
        <authorList>
            <consortium name="DOE Joint Genome Institute"/>
            <consortium name="Mycorrhizal Genomics Consortium"/>
            <person name="Kohler A."/>
            <person name="Kuo A."/>
            <person name="Nagy L.G."/>
            <person name="Floudas D."/>
            <person name="Copeland A."/>
            <person name="Barry K.W."/>
            <person name="Cichocki N."/>
            <person name="Veneault-Fourrey C."/>
            <person name="LaButti K."/>
            <person name="Lindquist E.A."/>
            <person name="Lipzen A."/>
            <person name="Lundell T."/>
            <person name="Morin E."/>
            <person name="Murat C."/>
            <person name="Riley R."/>
            <person name="Ohm R."/>
            <person name="Sun H."/>
            <person name="Tunlid A."/>
            <person name="Henrissat B."/>
            <person name="Grigoriev I.V."/>
            <person name="Hibbett D.S."/>
            <person name="Martin F."/>
        </authorList>
    </citation>
    <scope>NUCLEOTIDE SEQUENCE [LARGE SCALE GENOMIC DNA]</scope>
    <source>
        <strain evidence="13">FD-334 SS-4</strain>
    </source>
</reference>
<keyword evidence="13" id="KW-1185">Reference proteome</keyword>
<evidence type="ECO:0000256" key="10">
    <source>
        <dbReference type="SAM" id="MobiDB-lite"/>
    </source>
</evidence>
<dbReference type="EMBL" id="KN817523">
    <property type="protein sequence ID" value="KJA27819.1"/>
    <property type="molecule type" value="Genomic_DNA"/>
</dbReference>
<dbReference type="PANTHER" id="PTHR31169">
    <property type="entry name" value="OS05G0300700 PROTEIN"/>
    <property type="match status" value="1"/>
</dbReference>
<evidence type="ECO:0000256" key="4">
    <source>
        <dbReference type="ARBA" id="ARBA00022499"/>
    </source>
</evidence>
<evidence type="ECO:0000256" key="1">
    <source>
        <dbReference type="ARBA" id="ARBA00004123"/>
    </source>
</evidence>
<keyword evidence="4" id="KW-1017">Isopeptide bond</keyword>
<dbReference type="AlphaFoldDB" id="A0A0D2PA95"/>
<dbReference type="PANTHER" id="PTHR31169:SF8">
    <property type="entry name" value="ZINC-FINGER DOMAIN OF MONOAMINE-OXIDASE A REPRESSOR R1 PROTEIN"/>
    <property type="match status" value="1"/>
</dbReference>
<feature type="region of interest" description="Disordered" evidence="10">
    <location>
        <begin position="478"/>
        <end position="499"/>
    </location>
</feature>
<evidence type="ECO:0000256" key="2">
    <source>
        <dbReference type="ARBA" id="ARBA00004496"/>
    </source>
</evidence>
<keyword evidence="5" id="KW-0597">Phosphoprotein</keyword>
<dbReference type="Proteomes" id="UP000054270">
    <property type="component" value="Unassembled WGS sequence"/>
</dbReference>
<evidence type="ECO:0000256" key="9">
    <source>
        <dbReference type="ARBA" id="ARBA00023242"/>
    </source>
</evidence>
<keyword evidence="6" id="KW-0832">Ubl conjugation</keyword>
<evidence type="ECO:0000256" key="3">
    <source>
        <dbReference type="ARBA" id="ARBA00022490"/>
    </source>
</evidence>
<keyword evidence="3" id="KW-0963">Cytoplasm</keyword>
<feature type="compositionally biased region" description="Acidic residues" evidence="10">
    <location>
        <begin position="602"/>
        <end position="613"/>
    </location>
</feature>
<gene>
    <name evidence="12" type="ORF">HYPSUDRAFT_130464</name>
</gene>
<dbReference type="OMA" id="QCNRKRD"/>
<proteinExistence type="predicted"/>
<comment type="subcellular location">
    <subcellularLocation>
        <location evidence="2">Cytoplasm</location>
    </subcellularLocation>
    <subcellularLocation>
        <location evidence="1">Nucleus</location>
    </subcellularLocation>
</comment>
<evidence type="ECO:0000313" key="13">
    <source>
        <dbReference type="Proteomes" id="UP000054270"/>
    </source>
</evidence>
<dbReference type="GO" id="GO:0005634">
    <property type="term" value="C:nucleus"/>
    <property type="evidence" value="ECO:0007669"/>
    <property type="project" value="UniProtKB-SubCell"/>
</dbReference>
<feature type="domain" description="Zinc-finger" evidence="11">
    <location>
        <begin position="127"/>
        <end position="223"/>
    </location>
</feature>
<feature type="compositionally biased region" description="Basic and acidic residues" evidence="10">
    <location>
        <begin position="478"/>
        <end position="493"/>
    </location>
</feature>
<evidence type="ECO:0000256" key="7">
    <source>
        <dbReference type="ARBA" id="ARBA00023015"/>
    </source>
</evidence>